<dbReference type="InterPro" id="IPR003495">
    <property type="entry name" value="CobW/HypB/UreG_nucleotide-bd"/>
</dbReference>
<organism evidence="2 3">
    <name type="scientific">Alkaliphilus peptidifermentans DSM 18978</name>
    <dbReference type="NCBI Taxonomy" id="1120976"/>
    <lineage>
        <taxon>Bacteria</taxon>
        <taxon>Bacillati</taxon>
        <taxon>Bacillota</taxon>
        <taxon>Clostridia</taxon>
        <taxon>Peptostreptococcales</taxon>
        <taxon>Natronincolaceae</taxon>
        <taxon>Alkaliphilus</taxon>
    </lineage>
</organism>
<evidence type="ECO:0000259" key="1">
    <source>
        <dbReference type="Pfam" id="PF02492"/>
    </source>
</evidence>
<name>A0A1G5IIG0_9FIRM</name>
<dbReference type="InterPro" id="IPR027417">
    <property type="entry name" value="P-loop_NTPase"/>
</dbReference>
<dbReference type="PANTHER" id="PTHR30134:SF1">
    <property type="entry name" value="COBW_HYPB_UREG NUCLEOTIDE-BINDING DOMAIN-CONTAINING PROTEIN"/>
    <property type="match status" value="1"/>
</dbReference>
<dbReference type="GO" id="GO:0051604">
    <property type="term" value="P:protein maturation"/>
    <property type="evidence" value="ECO:0007669"/>
    <property type="project" value="InterPro"/>
</dbReference>
<sequence length="234" mass="25961">MITIIVGGAPASGKTGVLKHVIRYLQLQQHYPAVCKIDCIQSNDKEDYKSLNIPVIQGLSLNICPDHFLATNIIDIFEWGKTQKATHLFMETAGLCNRCAPFINRALNICVIDSMGSIKGPEKLGPLVSTADILVLAKFDLVSQAEREVLTHHLSLLNPEAFIIEVNGLSGFGVQRLAKYILNKGQSVDSLEEDQLRYSMPAANCSYCVGEIRIGRNYQQGIINRIIFEEEVEE</sequence>
<dbReference type="AlphaFoldDB" id="A0A1G5IIG0"/>
<dbReference type="GO" id="GO:0003924">
    <property type="term" value="F:GTPase activity"/>
    <property type="evidence" value="ECO:0007669"/>
    <property type="project" value="InterPro"/>
</dbReference>
<dbReference type="EMBL" id="FMUS01000015">
    <property type="protein sequence ID" value="SCY75915.1"/>
    <property type="molecule type" value="Genomic_DNA"/>
</dbReference>
<reference evidence="2 3" key="1">
    <citation type="submission" date="2016-10" db="EMBL/GenBank/DDBJ databases">
        <authorList>
            <person name="de Groot N.N."/>
        </authorList>
    </citation>
    <scope>NUCLEOTIDE SEQUENCE [LARGE SCALE GENOMIC DNA]</scope>
    <source>
        <strain evidence="2 3">DSM 18978</strain>
    </source>
</reference>
<dbReference type="PIRSF" id="PIRSF005624">
    <property type="entry name" value="Ni-bind_GTPase"/>
    <property type="match status" value="1"/>
</dbReference>
<dbReference type="Pfam" id="PF02492">
    <property type="entry name" value="cobW"/>
    <property type="match status" value="1"/>
</dbReference>
<accession>A0A1G5IIG0</accession>
<dbReference type="RefSeq" id="WP_091543657.1">
    <property type="nucleotide sequence ID" value="NZ_FMUS01000015.1"/>
</dbReference>
<evidence type="ECO:0000313" key="2">
    <source>
        <dbReference type="EMBL" id="SCY75915.1"/>
    </source>
</evidence>
<proteinExistence type="predicted"/>
<dbReference type="STRING" id="1120976.SAMN03080606_02402"/>
<dbReference type="PANTHER" id="PTHR30134">
    <property type="entry name" value="HYDROGENASE PROTEIN ASSEMBLY PROTEIN, NICKEL CHAPERONE"/>
    <property type="match status" value="1"/>
</dbReference>
<dbReference type="Proteomes" id="UP000198636">
    <property type="component" value="Unassembled WGS sequence"/>
</dbReference>
<dbReference type="GO" id="GO:0008270">
    <property type="term" value="F:zinc ion binding"/>
    <property type="evidence" value="ECO:0007669"/>
    <property type="project" value="TreeGrafter"/>
</dbReference>
<dbReference type="InterPro" id="IPR004392">
    <property type="entry name" value="Hyd_mat_HypB"/>
</dbReference>
<gene>
    <name evidence="2" type="ORF">SAMN03080606_02402</name>
</gene>
<dbReference type="OrthoDB" id="9777530at2"/>
<feature type="domain" description="CobW/HypB/UreG nucleotide-binding" evidence="1">
    <location>
        <begin position="3"/>
        <end position="163"/>
    </location>
</feature>
<dbReference type="GO" id="GO:0016151">
    <property type="term" value="F:nickel cation binding"/>
    <property type="evidence" value="ECO:0007669"/>
    <property type="project" value="InterPro"/>
</dbReference>
<dbReference type="SUPFAM" id="SSF52540">
    <property type="entry name" value="P-loop containing nucleoside triphosphate hydrolases"/>
    <property type="match status" value="1"/>
</dbReference>
<keyword evidence="3" id="KW-1185">Reference proteome</keyword>
<evidence type="ECO:0000313" key="3">
    <source>
        <dbReference type="Proteomes" id="UP000198636"/>
    </source>
</evidence>
<protein>
    <submittedName>
        <fullName evidence="2">Ni2+-binding GTPase involved in regulation of expression and maturation of urease and hydrogenase</fullName>
    </submittedName>
</protein>
<dbReference type="Gene3D" id="3.40.50.300">
    <property type="entry name" value="P-loop containing nucleotide triphosphate hydrolases"/>
    <property type="match status" value="1"/>
</dbReference>